<reference evidence="4 5" key="1">
    <citation type="submission" date="2024-11" db="EMBL/GenBank/DDBJ databases">
        <title>Chromosome-level genome assembly of Eucalyptus globulus Labill. provides insights into its genome evolution.</title>
        <authorList>
            <person name="Li X."/>
        </authorList>
    </citation>
    <scope>NUCLEOTIDE SEQUENCE [LARGE SCALE GENOMIC DNA]</scope>
    <source>
        <strain evidence="4">CL2024</strain>
        <tissue evidence="4">Fresh tender leaves</tissue>
    </source>
</reference>
<sequence>MDASQLPSSVSAPQEASHYDELSMKQSFNFSDSLKDLKHLRKQLYSAADYFELSYNRHDRKQIVVNTLKDYVTRAFINTVDHLGFMTYKVNCLLDDKIEEASAIELRFSCVRQRLRMCEMFIDHGGLSQQSLAIRTPKHHIQYILPVSKSKDGGDSKNLRYRMINGVNGEMPADIHSRNIETPASFARRLRSATQFPQSSPAGTFKFTNTSSNKKAEKRASPFQFQLTRTSSLVDRTASPDPSNPIRQYPSKPRRSTSMSTHVERNRRSGIELRSSKNKHLFKALLSMRKSRKDSKSYKFLDEN</sequence>
<evidence type="ECO:0000256" key="3">
    <source>
        <dbReference type="SAM" id="MobiDB-lite"/>
    </source>
</evidence>
<dbReference type="AlphaFoldDB" id="A0ABD3KHK5"/>
<comment type="similarity">
    <text evidence="1">Belongs to the ABI family.</text>
</comment>
<comment type="function">
    <text evidence="2">Involved in regulation of actin and microtubule organization. Part of a WAVE complex that activates the Arp2/3 complex.</text>
</comment>
<dbReference type="PANTHER" id="PTHR10460">
    <property type="entry name" value="ABL INTERACTOR FAMILY MEMBER"/>
    <property type="match status" value="1"/>
</dbReference>
<name>A0ABD3KHK5_EUCGL</name>
<evidence type="ECO:0000256" key="2">
    <source>
        <dbReference type="ARBA" id="ARBA00025223"/>
    </source>
</evidence>
<proteinExistence type="inferred from homology"/>
<dbReference type="Proteomes" id="UP001634007">
    <property type="component" value="Unassembled WGS sequence"/>
</dbReference>
<dbReference type="Gene3D" id="6.10.140.1620">
    <property type="match status" value="1"/>
</dbReference>
<evidence type="ECO:0000256" key="1">
    <source>
        <dbReference type="ARBA" id="ARBA00010020"/>
    </source>
</evidence>
<dbReference type="PANTHER" id="PTHR10460:SF10">
    <property type="entry name" value="PROTEIN ABIL3"/>
    <property type="match status" value="1"/>
</dbReference>
<feature type="region of interest" description="Disordered" evidence="3">
    <location>
        <begin position="194"/>
        <end position="278"/>
    </location>
</feature>
<evidence type="ECO:0000313" key="5">
    <source>
        <dbReference type="Proteomes" id="UP001634007"/>
    </source>
</evidence>
<organism evidence="4 5">
    <name type="scientific">Eucalyptus globulus</name>
    <name type="common">Tasmanian blue gum</name>
    <dbReference type="NCBI Taxonomy" id="34317"/>
    <lineage>
        <taxon>Eukaryota</taxon>
        <taxon>Viridiplantae</taxon>
        <taxon>Streptophyta</taxon>
        <taxon>Embryophyta</taxon>
        <taxon>Tracheophyta</taxon>
        <taxon>Spermatophyta</taxon>
        <taxon>Magnoliopsida</taxon>
        <taxon>eudicotyledons</taxon>
        <taxon>Gunneridae</taxon>
        <taxon>Pentapetalae</taxon>
        <taxon>rosids</taxon>
        <taxon>malvids</taxon>
        <taxon>Myrtales</taxon>
        <taxon>Myrtaceae</taxon>
        <taxon>Myrtoideae</taxon>
        <taxon>Eucalypteae</taxon>
        <taxon>Eucalyptus</taxon>
    </lineage>
</organism>
<protein>
    <recommendedName>
        <fullName evidence="6">Protein ABIL2</fullName>
    </recommendedName>
</protein>
<gene>
    <name evidence="4" type="ORF">ACJRO7_019822</name>
</gene>
<evidence type="ECO:0000313" key="4">
    <source>
        <dbReference type="EMBL" id="KAL3738354.1"/>
    </source>
</evidence>
<feature type="compositionally biased region" description="Polar residues" evidence="3">
    <location>
        <begin position="223"/>
        <end position="234"/>
    </location>
</feature>
<feature type="compositionally biased region" description="Basic and acidic residues" evidence="3">
    <location>
        <begin position="262"/>
        <end position="275"/>
    </location>
</feature>
<evidence type="ECO:0008006" key="6">
    <source>
        <dbReference type="Google" id="ProtNLM"/>
    </source>
</evidence>
<feature type="compositionally biased region" description="Polar residues" evidence="3">
    <location>
        <begin position="194"/>
        <end position="213"/>
    </location>
</feature>
<dbReference type="InterPro" id="IPR028457">
    <property type="entry name" value="ABI"/>
</dbReference>
<accession>A0ABD3KHK5</accession>
<comment type="caution">
    <text evidence="4">The sequence shown here is derived from an EMBL/GenBank/DDBJ whole genome shotgun (WGS) entry which is preliminary data.</text>
</comment>
<dbReference type="EMBL" id="JBJKBG010000005">
    <property type="protein sequence ID" value="KAL3738354.1"/>
    <property type="molecule type" value="Genomic_DNA"/>
</dbReference>
<keyword evidence="5" id="KW-1185">Reference proteome</keyword>